<sequence>MQRTFSILLYTTLQHKKEVRDSKLGLVVIVIPSGRSSKTHKLKDKCHEFGLAIAKPDVSTSKAKTQRCKADR</sequence>
<dbReference type="EMBL" id="RCSW01000007">
    <property type="protein sequence ID" value="KAF7947094.1"/>
    <property type="molecule type" value="Genomic_DNA"/>
</dbReference>
<dbReference type="GeneID" id="62147932"/>
<keyword evidence="2" id="KW-1185">Reference proteome</keyword>
<proteinExistence type="predicted"/>
<name>A0A9P5IMG9_9HELO</name>
<protein>
    <submittedName>
        <fullName evidence="1">Uncharacterized protein</fullName>
    </submittedName>
</protein>
<dbReference type="Proteomes" id="UP000710849">
    <property type="component" value="Unassembled WGS sequence"/>
</dbReference>
<evidence type="ECO:0000313" key="2">
    <source>
        <dbReference type="Proteomes" id="UP000710849"/>
    </source>
</evidence>
<evidence type="ECO:0000313" key="1">
    <source>
        <dbReference type="EMBL" id="KAF7947094.1"/>
    </source>
</evidence>
<reference evidence="1 2" key="1">
    <citation type="journal article" date="2020" name="Genome Biol. Evol.">
        <title>Comparative genomics of Sclerotiniaceae.</title>
        <authorList>
            <person name="Valero Jimenez C.A."/>
            <person name="Steentjes M."/>
            <person name="Scholten O.E."/>
            <person name="Van Kan J.A.L."/>
        </authorList>
    </citation>
    <scope>NUCLEOTIDE SEQUENCE [LARGE SCALE GENOMIC DNA]</scope>
    <source>
        <strain evidence="1 2">MUCL 94</strain>
    </source>
</reference>
<dbReference type="AlphaFoldDB" id="A0A9P5IMG9"/>
<dbReference type="RefSeq" id="XP_038734299.1">
    <property type="nucleotide sequence ID" value="XM_038874855.1"/>
</dbReference>
<gene>
    <name evidence="1" type="ORF">EAE97_004343</name>
</gene>
<comment type="caution">
    <text evidence="1">The sequence shown here is derived from an EMBL/GenBank/DDBJ whole genome shotgun (WGS) entry which is preliminary data.</text>
</comment>
<organism evidence="1 2">
    <name type="scientific">Botrytis byssoidea</name>
    <dbReference type="NCBI Taxonomy" id="139641"/>
    <lineage>
        <taxon>Eukaryota</taxon>
        <taxon>Fungi</taxon>
        <taxon>Dikarya</taxon>
        <taxon>Ascomycota</taxon>
        <taxon>Pezizomycotina</taxon>
        <taxon>Leotiomycetes</taxon>
        <taxon>Helotiales</taxon>
        <taxon>Sclerotiniaceae</taxon>
        <taxon>Botrytis</taxon>
    </lineage>
</organism>
<accession>A0A9P5IMG9</accession>